<keyword evidence="5" id="KW-0677">Repeat</keyword>
<dbReference type="Pfam" id="PF25011">
    <property type="entry name" value="VSR_TRX"/>
    <property type="match status" value="1"/>
</dbReference>
<comment type="subcellular location">
    <subcellularLocation>
        <location evidence="10">Endomembrane system</location>
        <topology evidence="10">Single-pass membrane protein</topology>
    </subcellularLocation>
    <subcellularLocation>
        <location evidence="1">Membrane</location>
        <topology evidence="1">Single-pass type I membrane protein</topology>
    </subcellularLocation>
</comment>
<evidence type="ECO:0000256" key="3">
    <source>
        <dbReference type="ARBA" id="ARBA00022692"/>
    </source>
</evidence>
<evidence type="ECO:0000256" key="2">
    <source>
        <dbReference type="ARBA" id="ARBA00022536"/>
    </source>
</evidence>
<proteinExistence type="evidence at transcript level"/>
<dbReference type="InterPro" id="IPR056858">
    <property type="entry name" value="VSR_TRX"/>
</dbReference>
<evidence type="ECO:0000256" key="7">
    <source>
        <dbReference type="ARBA" id="ARBA00022989"/>
    </source>
</evidence>
<keyword evidence="3 11" id="KW-0812">Transmembrane</keyword>
<feature type="signal peptide" evidence="12">
    <location>
        <begin position="1"/>
        <end position="20"/>
    </location>
</feature>
<dbReference type="PANTHER" id="PTHR22702:SF1">
    <property type="entry name" value="PROTEASE-ASSOCIATED DOMAIN-CONTAINING PROTEIN 1"/>
    <property type="match status" value="1"/>
</dbReference>
<dbReference type="Pfam" id="PF02225">
    <property type="entry name" value="PA"/>
    <property type="match status" value="1"/>
</dbReference>
<evidence type="ECO:0000259" key="13">
    <source>
        <dbReference type="Pfam" id="PF02225"/>
    </source>
</evidence>
<feature type="domain" description="PA" evidence="13">
    <location>
        <begin position="96"/>
        <end position="186"/>
    </location>
</feature>
<dbReference type="InterPro" id="IPR003137">
    <property type="entry name" value="PA_domain"/>
</dbReference>
<organism evidence="15">
    <name type="scientific">Trebouxia lynnae</name>
    <dbReference type="NCBI Taxonomy" id="1825957"/>
    <lineage>
        <taxon>Eukaryota</taxon>
        <taxon>Viridiplantae</taxon>
        <taxon>Chlorophyta</taxon>
        <taxon>core chlorophytes</taxon>
        <taxon>Trebouxiophyceae</taxon>
        <taxon>Trebouxiales</taxon>
        <taxon>Trebouxiaceae</taxon>
        <taxon>Trebouxia</taxon>
    </lineage>
</organism>
<evidence type="ECO:0000256" key="9">
    <source>
        <dbReference type="ARBA" id="ARBA00023180"/>
    </source>
</evidence>
<name>A0A7L9QEG4_9CHLO</name>
<accession>A0A7L9QEG4</accession>
<reference evidence="15" key="1">
    <citation type="journal article" date="2020" name="Microb. Ecol.">
        <title>The Under-explored Extracellular Proteome of Aero-Terrestrial Microalgae Provides Clues on Different Mechanisms of Desiccation Tolerance in Non-Model Organisms.</title>
        <authorList>
            <person name="Gonzalez-Hourcade M."/>
            <person name="Del Campo E.M."/>
            <person name="Casano L.M."/>
        </authorList>
    </citation>
    <scope>NUCLEOTIDE SEQUENCE</scope>
    <source>
        <strain evidence="15">TR9</strain>
    </source>
</reference>
<sequence length="684" mass="75481">MRLHACIALALLLYNSFAQARFVVEQSALKIKFPTSGRQAHPDGFDMSLANFGAPQYGGSLVGQLVYVDKDHGLDFTCQPECRYACSDLSQANPAFKLSHTGDDADTNYIMMVDRGPTGLGEEACKFAVKVWNAQQAGAQAVIVVNYEDRHTTMEAPDEDDESSYKYLRNITIPAAFVTKSTGDALKELVAKKPTGQEEVIAVMDWTDALPKADKVEWEFWTNSNDQCGAVCDVQKEFIKEFVPVAKELEKNWTRFSPHYIVWVCPRVYRQSVECQSQCIHQGRYCTPDPDGDMENGYSGKDVVQENLRQLCVFQLANQSGQSYRWWEYVTKFGQECTMAGNQYNEACAERVFNELNVDSWSSMSALRDCIGNIDEDRQNSIMEAEMASQRGDQDTGEVFILPTIRINNGQYRGKLAYAEVLQAICAGFSYGAEPSVCMQEDTCREGSQPDTDCKSRTDGKTKCKRTIDGYECVCGDGYVPSDNGRCLKLNQCLASEGDLDDECTCERCACHDIPGASSYECLSDLADECATSDHGGCWHKDFTVNGKTKTYSACQDNIEEYKTKAAQGRDPKSIPLHVCQCPNCFTAFAKANGVIECVPKCDLASCDEDTGVCNEGGGKGGLAAWAVLLIVGVAAAALAAAGFAVYKYRIKSQMHTEIRDIMSQYMPLESDGTQDEKANLNVA</sequence>
<dbReference type="AlphaFoldDB" id="A0A7L9QEG4"/>
<keyword evidence="2" id="KW-0245">EGF-like domain</keyword>
<evidence type="ECO:0000256" key="11">
    <source>
        <dbReference type="SAM" id="Phobius"/>
    </source>
</evidence>
<evidence type="ECO:0000256" key="5">
    <source>
        <dbReference type="ARBA" id="ARBA00022737"/>
    </source>
</evidence>
<evidence type="ECO:0000256" key="1">
    <source>
        <dbReference type="ARBA" id="ARBA00004479"/>
    </source>
</evidence>
<evidence type="ECO:0000256" key="12">
    <source>
        <dbReference type="SAM" id="SignalP"/>
    </source>
</evidence>
<evidence type="ECO:0000256" key="10">
    <source>
        <dbReference type="ARBA" id="ARBA00037847"/>
    </source>
</evidence>
<feature type="domain" description="Vacuolar sorting receptor thioredoxin-like" evidence="14">
    <location>
        <begin position="216"/>
        <end position="426"/>
    </location>
</feature>
<dbReference type="Gene3D" id="3.50.30.30">
    <property type="match status" value="1"/>
</dbReference>
<keyword evidence="8 11" id="KW-0472">Membrane</keyword>
<dbReference type="GO" id="GO:0012505">
    <property type="term" value="C:endomembrane system"/>
    <property type="evidence" value="ECO:0007669"/>
    <property type="project" value="UniProtKB-SubCell"/>
</dbReference>
<keyword evidence="6" id="KW-0106">Calcium</keyword>
<evidence type="ECO:0000313" key="15">
    <source>
        <dbReference type="EMBL" id="QOL01243.1"/>
    </source>
</evidence>
<dbReference type="InterPro" id="IPR046450">
    <property type="entry name" value="PA_dom_sf"/>
</dbReference>
<feature type="chain" id="PRO_5029568061" evidence="12">
    <location>
        <begin position="21"/>
        <end position="684"/>
    </location>
</feature>
<keyword evidence="9" id="KW-0325">Glycoprotein</keyword>
<dbReference type="PANTHER" id="PTHR22702">
    <property type="entry name" value="PROTEASE-ASSOCIATED DOMAIN-CONTAINING PROTEIN"/>
    <property type="match status" value="1"/>
</dbReference>
<evidence type="ECO:0000256" key="8">
    <source>
        <dbReference type="ARBA" id="ARBA00023136"/>
    </source>
</evidence>
<keyword evidence="7 11" id="KW-1133">Transmembrane helix</keyword>
<evidence type="ECO:0000256" key="6">
    <source>
        <dbReference type="ARBA" id="ARBA00022837"/>
    </source>
</evidence>
<protein>
    <submittedName>
        <fullName evidence="15">Putative extracellular protein TR9_049</fullName>
    </submittedName>
</protein>
<evidence type="ECO:0000259" key="14">
    <source>
        <dbReference type="Pfam" id="PF25011"/>
    </source>
</evidence>
<dbReference type="GO" id="GO:0016020">
    <property type="term" value="C:membrane"/>
    <property type="evidence" value="ECO:0007669"/>
    <property type="project" value="UniProtKB-SubCell"/>
</dbReference>
<feature type="transmembrane region" description="Helical" evidence="11">
    <location>
        <begin position="623"/>
        <end position="647"/>
    </location>
</feature>
<dbReference type="EMBL" id="MT438996">
    <property type="protein sequence ID" value="QOL01243.1"/>
    <property type="molecule type" value="mRNA"/>
</dbReference>
<dbReference type="SUPFAM" id="SSF52025">
    <property type="entry name" value="PA domain"/>
    <property type="match status" value="1"/>
</dbReference>
<evidence type="ECO:0000256" key="4">
    <source>
        <dbReference type="ARBA" id="ARBA00022729"/>
    </source>
</evidence>
<keyword evidence="4 12" id="KW-0732">Signal</keyword>